<protein>
    <recommendedName>
        <fullName evidence="3">DUF1835 domain-containing protein</fullName>
    </recommendedName>
</protein>
<proteinExistence type="predicted"/>
<sequence>MTSTAHIRCGDDLRDLLPRAGHDGAYLPIADPVCVGAVSDDELMAYLGLRARVIALHAGVDGQEARLRLGREYMALNGLARFDRVLLWFEHDLWDQACLIRVLSLLADRASAAGAPLADRLFLMPADGRRPFAHLAVEELAALQPVPLGALQLQAGAEAWAAFASPDPTALDRLSRRASPLPHLAAAMRRHLKDLPWRADGLALTERLLLRAVADGAADEAAVLRALLAADPVFHVTDLIVREVAQRLATGPHRLITREAPWRLTERGAAVLAGEAKHRPAPRFQGAVMVGPDPLWWWDPRAAGVHHAA</sequence>
<dbReference type="EMBL" id="JAAVTX010000001">
    <property type="protein sequence ID" value="NKE43224.1"/>
    <property type="molecule type" value="Genomic_DNA"/>
</dbReference>
<dbReference type="RefSeq" id="WP_168046075.1">
    <property type="nucleotide sequence ID" value="NZ_JAATJR010000001.1"/>
</dbReference>
<dbReference type="Proteomes" id="UP000765160">
    <property type="component" value="Unassembled WGS sequence"/>
</dbReference>
<evidence type="ECO:0000313" key="2">
    <source>
        <dbReference type="Proteomes" id="UP000765160"/>
    </source>
</evidence>
<keyword evidence="2" id="KW-1185">Reference proteome</keyword>
<comment type="caution">
    <text evidence="1">The sequence shown here is derived from an EMBL/GenBank/DDBJ whole genome shotgun (WGS) entry which is preliminary data.</text>
</comment>
<accession>A0ABX1ETJ7</accession>
<gene>
    <name evidence="1" type="ORF">HB662_00435</name>
</gene>
<evidence type="ECO:0000313" key="1">
    <source>
        <dbReference type="EMBL" id="NKE43224.1"/>
    </source>
</evidence>
<evidence type="ECO:0008006" key="3">
    <source>
        <dbReference type="Google" id="ProtNLM"/>
    </source>
</evidence>
<reference evidence="1 2" key="1">
    <citation type="submission" date="2020-03" db="EMBL/GenBank/DDBJ databases">
        <title>Roseomonas selenitidurans sp. nov. isolated from soil.</title>
        <authorList>
            <person name="Liu H."/>
        </authorList>
    </citation>
    <scope>NUCLEOTIDE SEQUENCE [LARGE SCALE GENOMIC DNA]</scope>
    <source>
        <strain evidence="1 2">JCM 15073</strain>
    </source>
</reference>
<organism evidence="1 2">
    <name type="scientific">Falsiroseomonas frigidaquae</name>
    <dbReference type="NCBI Taxonomy" id="487318"/>
    <lineage>
        <taxon>Bacteria</taxon>
        <taxon>Pseudomonadati</taxon>
        <taxon>Pseudomonadota</taxon>
        <taxon>Alphaproteobacteria</taxon>
        <taxon>Acetobacterales</taxon>
        <taxon>Roseomonadaceae</taxon>
        <taxon>Falsiroseomonas</taxon>
    </lineage>
</organism>
<name>A0ABX1ETJ7_9PROT</name>